<keyword evidence="1" id="KW-1003">Cell membrane</keyword>
<evidence type="ECO:0000256" key="4">
    <source>
        <dbReference type="ARBA" id="ARBA00023139"/>
    </source>
</evidence>
<evidence type="ECO:0000313" key="8">
    <source>
        <dbReference type="Proteomes" id="UP000646749"/>
    </source>
</evidence>
<dbReference type="InterPro" id="IPR006059">
    <property type="entry name" value="SBP"/>
</dbReference>
<dbReference type="PANTHER" id="PTHR43649">
    <property type="entry name" value="ARABINOSE-BINDING PROTEIN-RELATED"/>
    <property type="match status" value="1"/>
</dbReference>
<evidence type="ECO:0000256" key="2">
    <source>
        <dbReference type="ARBA" id="ARBA00022729"/>
    </source>
</evidence>
<evidence type="ECO:0000256" key="1">
    <source>
        <dbReference type="ARBA" id="ARBA00022475"/>
    </source>
</evidence>
<keyword evidence="2 6" id="KW-0732">Signal</keyword>
<proteinExistence type="predicted"/>
<name>A0ABQ4EC00_9ACTN</name>
<dbReference type="PANTHER" id="PTHR43649:SF33">
    <property type="entry name" value="POLYGALACTURONAN_RHAMNOGALACTURONAN-BINDING PROTEIN YTCQ"/>
    <property type="match status" value="1"/>
</dbReference>
<dbReference type="InterPro" id="IPR050490">
    <property type="entry name" value="Bact_solute-bd_prot1"/>
</dbReference>
<keyword evidence="4" id="KW-0564">Palmitate</keyword>
<feature type="signal peptide" evidence="6">
    <location>
        <begin position="1"/>
        <end position="25"/>
    </location>
</feature>
<gene>
    <name evidence="7" type="ORF">Pen02_71930</name>
</gene>
<dbReference type="RefSeq" id="WP_203870606.1">
    <property type="nucleotide sequence ID" value="NZ_BONW01000042.1"/>
</dbReference>
<keyword evidence="5" id="KW-0449">Lipoprotein</keyword>
<protein>
    <submittedName>
        <fullName evidence="7">Sugar ABC transporter substrate-binding protein</fullName>
    </submittedName>
</protein>
<keyword evidence="8" id="KW-1185">Reference proteome</keyword>
<evidence type="ECO:0000256" key="3">
    <source>
        <dbReference type="ARBA" id="ARBA00023136"/>
    </source>
</evidence>
<dbReference type="Proteomes" id="UP000646749">
    <property type="component" value="Unassembled WGS sequence"/>
</dbReference>
<evidence type="ECO:0000256" key="5">
    <source>
        <dbReference type="ARBA" id="ARBA00023288"/>
    </source>
</evidence>
<dbReference type="SUPFAM" id="SSF53850">
    <property type="entry name" value="Periplasmic binding protein-like II"/>
    <property type="match status" value="1"/>
</dbReference>
<keyword evidence="3" id="KW-0472">Membrane</keyword>
<accession>A0ABQ4EC00</accession>
<evidence type="ECO:0000313" key="7">
    <source>
        <dbReference type="EMBL" id="GIG92257.1"/>
    </source>
</evidence>
<dbReference type="Pfam" id="PF01547">
    <property type="entry name" value="SBP_bac_1"/>
    <property type="match status" value="1"/>
</dbReference>
<dbReference type="EMBL" id="BONW01000042">
    <property type="protein sequence ID" value="GIG92257.1"/>
    <property type="molecule type" value="Genomic_DNA"/>
</dbReference>
<organism evidence="7 8">
    <name type="scientific">Plantactinospora endophytica</name>
    <dbReference type="NCBI Taxonomy" id="673535"/>
    <lineage>
        <taxon>Bacteria</taxon>
        <taxon>Bacillati</taxon>
        <taxon>Actinomycetota</taxon>
        <taxon>Actinomycetes</taxon>
        <taxon>Micromonosporales</taxon>
        <taxon>Micromonosporaceae</taxon>
        <taxon>Plantactinospora</taxon>
    </lineage>
</organism>
<feature type="chain" id="PRO_5047518702" evidence="6">
    <location>
        <begin position="26"/>
        <end position="546"/>
    </location>
</feature>
<dbReference type="CDD" id="cd13583">
    <property type="entry name" value="PBP2_AlgQ_like_4"/>
    <property type="match status" value="1"/>
</dbReference>
<reference evidence="7 8" key="1">
    <citation type="submission" date="2021-01" db="EMBL/GenBank/DDBJ databases">
        <title>Whole genome shotgun sequence of Plantactinospora endophytica NBRC 110450.</title>
        <authorList>
            <person name="Komaki H."/>
            <person name="Tamura T."/>
        </authorList>
    </citation>
    <scope>NUCLEOTIDE SEQUENCE [LARGE SCALE GENOMIC DNA]</scope>
    <source>
        <strain evidence="7 8">NBRC 110450</strain>
    </source>
</reference>
<evidence type="ECO:0000256" key="6">
    <source>
        <dbReference type="SAM" id="SignalP"/>
    </source>
</evidence>
<dbReference type="Gene3D" id="3.40.190.10">
    <property type="entry name" value="Periplasmic binding protein-like II"/>
    <property type="match status" value="2"/>
</dbReference>
<comment type="caution">
    <text evidence="7">The sequence shown here is derived from an EMBL/GenBank/DDBJ whole genome shotgun (WGS) entry which is preliminary data.</text>
</comment>
<dbReference type="PROSITE" id="PS51257">
    <property type="entry name" value="PROKAR_LIPOPROTEIN"/>
    <property type="match status" value="1"/>
</dbReference>
<sequence length="546" mass="61471">MFQRVRRRAAVVAAGALTLSLVACGSGDDSEAEDLSANRAGAMSELGVDQQFKATEPVSFSVLYNNHPNYPLKNDWLFWTELNKRTNVTLEPVAVPLSDYEQKRSLLIGAGDAPFIIPKTYPSQEDVFVSSGAILPVSDYLDLMPNFKDKIAKWNLAPEINQRRQADGKFYLLPGVHEKPWHDYSLVVRTDILEELNLQVPKTWDDVYTMLKAMKAKYPNTIPFSDRYSQPNPAGNLLNLLAASYGMEGAGWNFQHISWDPTGKKLFYTGASEQHRQMLTYLNKLVKEGLLDPESFTQTDDTARQKLANGKSFVISGNAQGLVNDYRPDLAKTLPNAKLTKIPLPIGPAGEINPAPRLENGIMISKKARDSKNFVAMMQFIDWLFYSDSGQEFARWGVEGTTFTKDASGKHSLAADVNVIGLNPKAPKHLQKDFGFYNGVFTYGGKPELVQAFFSPEEQEFQKVMNARTPRAVAPPYPFTDEEREQVSLWQTPLKDFVYQATLQFILGQRDLAQWDAYLAELKGKNMDAYMDKVNEAYERYQKEHG</sequence>